<organism evidence="8 9">
    <name type="scientific">Chitinophaga rupis</name>
    <dbReference type="NCBI Taxonomy" id="573321"/>
    <lineage>
        <taxon>Bacteria</taxon>
        <taxon>Pseudomonadati</taxon>
        <taxon>Bacteroidota</taxon>
        <taxon>Chitinophagia</taxon>
        <taxon>Chitinophagales</taxon>
        <taxon>Chitinophagaceae</taxon>
        <taxon>Chitinophaga</taxon>
    </lineage>
</organism>
<evidence type="ECO:0000256" key="2">
    <source>
        <dbReference type="ARBA" id="ARBA00022517"/>
    </source>
</evidence>
<dbReference type="GO" id="GO:0005737">
    <property type="term" value="C:cytoplasm"/>
    <property type="evidence" value="ECO:0007669"/>
    <property type="project" value="UniProtKB-SubCell"/>
</dbReference>
<comment type="similarity">
    <text evidence="5">Belongs to the RimM family.</text>
</comment>
<dbReference type="RefSeq" id="WP_089920196.1">
    <property type="nucleotide sequence ID" value="NZ_FOBB01000011.1"/>
</dbReference>
<proteinExistence type="inferred from homology"/>
<keyword evidence="1 5" id="KW-0963">Cytoplasm</keyword>
<protein>
    <recommendedName>
        <fullName evidence="5">Ribosome maturation factor RimM</fullName>
    </recommendedName>
</protein>
<dbReference type="InterPro" id="IPR011033">
    <property type="entry name" value="PRC_barrel-like_sf"/>
</dbReference>
<dbReference type="InterPro" id="IPR056792">
    <property type="entry name" value="PRC_RimM"/>
</dbReference>
<dbReference type="Pfam" id="PF24986">
    <property type="entry name" value="PRC_RimM"/>
    <property type="match status" value="1"/>
</dbReference>
<reference evidence="8 9" key="1">
    <citation type="submission" date="2016-10" db="EMBL/GenBank/DDBJ databases">
        <authorList>
            <person name="de Groot N.N."/>
        </authorList>
    </citation>
    <scope>NUCLEOTIDE SEQUENCE [LARGE SCALE GENOMIC DNA]</scope>
    <source>
        <strain evidence="8 9">DSM 21039</strain>
    </source>
</reference>
<keyword evidence="2 5" id="KW-0690">Ribosome biogenesis</keyword>
<comment type="function">
    <text evidence="5">An accessory protein needed during the final step in the assembly of 30S ribosomal subunit, possibly for assembly of the head region. Essential for efficient processing of 16S rRNA. May be needed both before and after RbfA during the maturation of 16S rRNA. It has affinity for free ribosomal 30S subunits but not for 70S ribosomes.</text>
</comment>
<feature type="domain" description="RimM N-terminal" evidence="6">
    <location>
        <begin position="7"/>
        <end position="89"/>
    </location>
</feature>
<dbReference type="AlphaFoldDB" id="A0A1H8HMP8"/>
<dbReference type="Gene3D" id="2.40.30.60">
    <property type="entry name" value="RimM"/>
    <property type="match status" value="1"/>
</dbReference>
<dbReference type="InterPro" id="IPR002676">
    <property type="entry name" value="RimM_N"/>
</dbReference>
<comment type="subunit">
    <text evidence="5">Binds ribosomal protein uS19.</text>
</comment>
<sequence length="173" mass="19236">MNNYFSIGRLVAAFGLQGELILRHSLGKRTALKGVEVLFLEQRKNSFIPYFLQKASIKDHEHAFVKLEGIDSKEAAQKLVQTPVYMQETDFKQQTAAAAPLSLLGFTVHDAAQGVLGIIEEVIEMPMQVLAKVTIQGKEALLPLNEQSLVKIDKKNQVVHLQLPEGLLDIYLA</sequence>
<keyword evidence="9" id="KW-1185">Reference proteome</keyword>
<evidence type="ECO:0000256" key="5">
    <source>
        <dbReference type="HAMAP-Rule" id="MF_00014"/>
    </source>
</evidence>
<dbReference type="SUPFAM" id="SSF50447">
    <property type="entry name" value="Translation proteins"/>
    <property type="match status" value="1"/>
</dbReference>
<dbReference type="NCBIfam" id="TIGR02273">
    <property type="entry name" value="16S_RimM"/>
    <property type="match status" value="1"/>
</dbReference>
<dbReference type="SUPFAM" id="SSF50346">
    <property type="entry name" value="PRC-barrel domain"/>
    <property type="match status" value="1"/>
</dbReference>
<dbReference type="OrthoDB" id="9810331at2"/>
<dbReference type="EMBL" id="FOBB01000011">
    <property type="protein sequence ID" value="SEN57459.1"/>
    <property type="molecule type" value="Genomic_DNA"/>
</dbReference>
<comment type="subcellular location">
    <subcellularLocation>
        <location evidence="5">Cytoplasm</location>
    </subcellularLocation>
</comment>
<accession>A0A1H8HMP8</accession>
<feature type="domain" description="Ribosome maturation factor RimM PRC barrel" evidence="7">
    <location>
        <begin position="103"/>
        <end position="167"/>
    </location>
</feature>
<evidence type="ECO:0000256" key="3">
    <source>
        <dbReference type="ARBA" id="ARBA00022552"/>
    </source>
</evidence>
<dbReference type="GO" id="GO:0005840">
    <property type="term" value="C:ribosome"/>
    <property type="evidence" value="ECO:0007669"/>
    <property type="project" value="InterPro"/>
</dbReference>
<dbReference type="PANTHER" id="PTHR33692">
    <property type="entry name" value="RIBOSOME MATURATION FACTOR RIMM"/>
    <property type="match status" value="1"/>
</dbReference>
<evidence type="ECO:0000313" key="9">
    <source>
        <dbReference type="Proteomes" id="UP000198984"/>
    </source>
</evidence>
<dbReference type="Pfam" id="PF01782">
    <property type="entry name" value="RimM"/>
    <property type="match status" value="1"/>
</dbReference>
<keyword evidence="3 5" id="KW-0698">rRNA processing</keyword>
<keyword evidence="4 5" id="KW-0143">Chaperone</keyword>
<evidence type="ECO:0000313" key="8">
    <source>
        <dbReference type="EMBL" id="SEN57459.1"/>
    </source>
</evidence>
<dbReference type="InterPro" id="IPR036976">
    <property type="entry name" value="RimM_N_sf"/>
</dbReference>
<dbReference type="Gene3D" id="2.30.30.240">
    <property type="entry name" value="PRC-barrel domain"/>
    <property type="match status" value="1"/>
</dbReference>
<evidence type="ECO:0000259" key="7">
    <source>
        <dbReference type="Pfam" id="PF24986"/>
    </source>
</evidence>
<evidence type="ECO:0000259" key="6">
    <source>
        <dbReference type="Pfam" id="PF01782"/>
    </source>
</evidence>
<comment type="domain">
    <text evidence="5">The PRC barrel domain binds ribosomal protein uS19.</text>
</comment>
<evidence type="ECO:0000256" key="1">
    <source>
        <dbReference type="ARBA" id="ARBA00022490"/>
    </source>
</evidence>
<evidence type="ECO:0000256" key="4">
    <source>
        <dbReference type="ARBA" id="ARBA00023186"/>
    </source>
</evidence>
<dbReference type="InterPro" id="IPR009000">
    <property type="entry name" value="Transl_B-barrel_sf"/>
</dbReference>
<dbReference type="GO" id="GO:0006364">
    <property type="term" value="P:rRNA processing"/>
    <property type="evidence" value="ECO:0007669"/>
    <property type="project" value="UniProtKB-UniRule"/>
</dbReference>
<gene>
    <name evidence="5" type="primary">rimM</name>
    <name evidence="8" type="ORF">SAMN04488505_111110</name>
</gene>
<dbReference type="GO" id="GO:0042274">
    <property type="term" value="P:ribosomal small subunit biogenesis"/>
    <property type="evidence" value="ECO:0007669"/>
    <property type="project" value="UniProtKB-UniRule"/>
</dbReference>
<dbReference type="Proteomes" id="UP000198984">
    <property type="component" value="Unassembled WGS sequence"/>
</dbReference>
<dbReference type="InterPro" id="IPR011961">
    <property type="entry name" value="RimM"/>
</dbReference>
<dbReference type="GO" id="GO:0043022">
    <property type="term" value="F:ribosome binding"/>
    <property type="evidence" value="ECO:0007669"/>
    <property type="project" value="InterPro"/>
</dbReference>
<name>A0A1H8HMP8_9BACT</name>
<dbReference type="PANTHER" id="PTHR33692:SF1">
    <property type="entry name" value="RIBOSOME MATURATION FACTOR RIMM"/>
    <property type="match status" value="1"/>
</dbReference>
<dbReference type="HAMAP" id="MF_00014">
    <property type="entry name" value="Ribosome_mat_RimM"/>
    <property type="match status" value="1"/>
</dbReference>
<dbReference type="STRING" id="573321.SAMN04488505_111110"/>